<reference evidence="3 4" key="1">
    <citation type="journal article" date="2023" name="Microbiol. Spectr.">
        <title>Symbiosis of Carpenter Bees with Uncharacterized Lactic Acid Bacteria Showing NAD Auxotrophy.</title>
        <authorList>
            <person name="Kawasaki S."/>
            <person name="Ozawa K."/>
            <person name="Mori T."/>
            <person name="Yamamoto A."/>
            <person name="Ito M."/>
            <person name="Ohkuma M."/>
            <person name="Sakamoto M."/>
            <person name="Matsutani M."/>
        </authorList>
    </citation>
    <scope>NUCLEOTIDE SEQUENCE [LARGE SCALE GENOMIC DNA]</scope>
    <source>
        <strain evidence="3 4">Kim37-2</strain>
    </source>
</reference>
<accession>A0ABM8B5R2</accession>
<feature type="compositionally biased region" description="Low complexity" evidence="1">
    <location>
        <begin position="209"/>
        <end position="262"/>
    </location>
</feature>
<feature type="compositionally biased region" description="Low complexity" evidence="1">
    <location>
        <begin position="161"/>
        <end position="199"/>
    </location>
</feature>
<feature type="compositionally biased region" description="Basic residues" evidence="1">
    <location>
        <begin position="342"/>
        <end position="371"/>
    </location>
</feature>
<feature type="transmembrane region" description="Helical" evidence="2">
    <location>
        <begin position="395"/>
        <end position="420"/>
    </location>
</feature>
<dbReference type="Proteomes" id="UP001321766">
    <property type="component" value="Chromosome"/>
</dbReference>
<dbReference type="EMBL" id="AP026798">
    <property type="protein sequence ID" value="BDR52177.1"/>
    <property type="molecule type" value="Genomic_DNA"/>
</dbReference>
<feature type="region of interest" description="Disordered" evidence="1">
    <location>
        <begin position="325"/>
        <end position="380"/>
    </location>
</feature>
<keyword evidence="2" id="KW-0472">Membrane</keyword>
<feature type="region of interest" description="Disordered" evidence="1">
    <location>
        <begin position="120"/>
        <end position="303"/>
    </location>
</feature>
<keyword evidence="4" id="KW-1185">Reference proteome</keyword>
<sequence length="445" mass="46901">MVTNGFEGLAYETFDAGAHGHQSEQTFEHSAAQAAARAFSTRRSHLPGSAASQSVSLGPAVGLVADSVLQVPPLSLHSDGTSPAQPASAVTAASNSAPYAPYAEPAAGFTPAAAQPLTVPQVQPAHPEQSAPTQPWQRAQPGPYTPATSVAPVAQPTAGYQSGQQPWSPQPSSYQPSAVAPAQFSAQGPTQPQGFPGQQAYSPTGIGFQPTQQSTQQSAQPQSQPTQAQQQWQPQGQSQPQWQGQPQPQPQSQTQPQWQPQPLAAGQDAGGYNPTIPNSYAPAVPTQAGAQEVARESTSAGVNATPAGAPAAAAVAPAVAASLAADPQDATPANADSASTQLKKKRKRKQKQDRSQNKGHRGGARVPKARHTPVWSEKDPRDLKALRARERRLTILWWILAVLAVFFAWASFGLMMRIGFLPTFDLGYSWFDSHITFFFGITGSH</sequence>
<keyword evidence="2" id="KW-0812">Transmembrane</keyword>
<evidence type="ECO:0000256" key="1">
    <source>
        <dbReference type="SAM" id="MobiDB-lite"/>
    </source>
</evidence>
<protein>
    <submittedName>
        <fullName evidence="3">Uncharacterized protein</fullName>
    </submittedName>
</protein>
<proteinExistence type="predicted"/>
<name>A0ABM8B5R2_9BIFI</name>
<evidence type="ECO:0000256" key="2">
    <source>
        <dbReference type="SAM" id="Phobius"/>
    </source>
</evidence>
<keyword evidence="2" id="KW-1133">Transmembrane helix</keyword>
<organism evidence="3 4">
    <name type="scientific">Bombiscardovia nodaiensis</name>
    <dbReference type="NCBI Taxonomy" id="2932181"/>
    <lineage>
        <taxon>Bacteria</taxon>
        <taxon>Bacillati</taxon>
        <taxon>Actinomycetota</taxon>
        <taxon>Actinomycetes</taxon>
        <taxon>Bifidobacteriales</taxon>
        <taxon>Bifidobacteriaceae</taxon>
        <taxon>Bombiscardovia</taxon>
    </lineage>
</organism>
<evidence type="ECO:0000313" key="3">
    <source>
        <dbReference type="EMBL" id="BDR52177.1"/>
    </source>
</evidence>
<gene>
    <name evidence="3" type="ORF">KIM372_00840</name>
</gene>
<evidence type="ECO:0000313" key="4">
    <source>
        <dbReference type="Proteomes" id="UP001321766"/>
    </source>
</evidence>